<comment type="caution">
    <text evidence="1">The sequence shown here is derived from an EMBL/GenBank/DDBJ whole genome shotgun (WGS) entry which is preliminary data.</text>
</comment>
<dbReference type="RefSeq" id="WP_214156219.1">
    <property type="nucleotide sequence ID" value="NZ_JAHBAY010000005.1"/>
</dbReference>
<evidence type="ECO:0000313" key="1">
    <source>
        <dbReference type="EMBL" id="MBT0769919.1"/>
    </source>
</evidence>
<name>A0ABS5THP6_9ACTN</name>
<reference evidence="1 2" key="1">
    <citation type="submission" date="2021-05" db="EMBL/GenBank/DDBJ databases">
        <title>Kineosporia and Streptomyces sp. nov. two new marine actinobacteria isolated from Coral.</title>
        <authorList>
            <person name="Buangrab K."/>
            <person name="Sutthacheep M."/>
            <person name="Yeemin T."/>
            <person name="Harunari E."/>
            <person name="Igarashi Y."/>
            <person name="Kanchanasin P."/>
            <person name="Tanasupawat S."/>
            <person name="Phongsopitanun W."/>
        </authorList>
    </citation>
    <scope>NUCLEOTIDE SEQUENCE [LARGE SCALE GENOMIC DNA]</scope>
    <source>
        <strain evidence="1 2">J2-2</strain>
    </source>
</reference>
<proteinExistence type="predicted"/>
<evidence type="ECO:0008006" key="3">
    <source>
        <dbReference type="Google" id="ProtNLM"/>
    </source>
</evidence>
<dbReference type="Proteomes" id="UP001197247">
    <property type="component" value="Unassembled WGS sequence"/>
</dbReference>
<gene>
    <name evidence="1" type="ORF">KIH74_13360</name>
</gene>
<accession>A0ABS5THP6</accession>
<dbReference type="EMBL" id="JAHBAY010000005">
    <property type="protein sequence ID" value="MBT0769919.1"/>
    <property type="molecule type" value="Genomic_DNA"/>
</dbReference>
<evidence type="ECO:0000313" key="2">
    <source>
        <dbReference type="Proteomes" id="UP001197247"/>
    </source>
</evidence>
<organism evidence="1 2">
    <name type="scientific">Kineosporia corallincola</name>
    <dbReference type="NCBI Taxonomy" id="2835133"/>
    <lineage>
        <taxon>Bacteria</taxon>
        <taxon>Bacillati</taxon>
        <taxon>Actinomycetota</taxon>
        <taxon>Actinomycetes</taxon>
        <taxon>Kineosporiales</taxon>
        <taxon>Kineosporiaceae</taxon>
        <taxon>Kineosporia</taxon>
    </lineage>
</organism>
<keyword evidence="2" id="KW-1185">Reference proteome</keyword>
<dbReference type="Gene3D" id="3.40.462.20">
    <property type="match status" value="1"/>
</dbReference>
<sequence length="192" mass="20888">MMPLVQRRPTNSTIDTIVARLQPVADIAPLSDQSVGLATYEDVIGAFTSDQPQQGRGEPHSHSGLVEHITPEFAREAAALLDAGASYFFQIRAVGGAVSDVDPGATAYAWRSANFSVAALGTRASGLDRYWERIVPHLQGLYLSFETDQGDDVLGRAFPPSHLGRLRELKRRYDPTGLFRDNFFISPDGGAD</sequence>
<protein>
    <recommendedName>
        <fullName evidence="3">Berberine/berberine-like domain-containing protein</fullName>
    </recommendedName>
</protein>